<reference evidence="2" key="2">
    <citation type="submission" date="2007-04" db="EMBL/GenBank/DDBJ databases">
        <title>Draft genome sequence of Bacteroides ovatus (ATCC 8483).</title>
        <authorList>
            <person name="Sudarsanam P."/>
            <person name="Ley R."/>
            <person name="Guruge J."/>
            <person name="Turnbaugh P.J."/>
            <person name="Mahowald M."/>
            <person name="Liep D."/>
            <person name="Gordon J."/>
        </authorList>
    </citation>
    <scope>NUCLEOTIDE SEQUENCE [LARGE SCALE GENOMIC DNA]</scope>
    <source>
        <strain evidence="2">ATCC 8483 / DSM 1896 / JCM 5824 / BCRC 10623 / CCUG 4943 / NCTC 11153</strain>
    </source>
</reference>
<protein>
    <submittedName>
        <fullName evidence="1">Uncharacterized protein</fullName>
    </submittedName>
</protein>
<dbReference type="Proteomes" id="UP000005475">
    <property type="component" value="Unassembled WGS sequence"/>
</dbReference>
<evidence type="ECO:0000313" key="2">
    <source>
        <dbReference type="Proteomes" id="UP000005475"/>
    </source>
</evidence>
<comment type="caution">
    <text evidence="1">The sequence shown here is derived from an EMBL/GenBank/DDBJ whole genome shotgun (WGS) entry which is preliminary data.</text>
</comment>
<evidence type="ECO:0000313" key="1">
    <source>
        <dbReference type="EMBL" id="EDO11624.1"/>
    </source>
</evidence>
<dbReference type="AlphaFoldDB" id="A0AAN3A7S0"/>
<accession>A0AAN3A7S0</accession>
<name>A0AAN3A7S0_BACO1</name>
<sequence>MKVLAHFCCNNSILGIESVKKEFIINLDTVYNKPLRYLLKT</sequence>
<dbReference type="EMBL" id="AAXF02000049">
    <property type="protein sequence ID" value="EDO11624.1"/>
    <property type="molecule type" value="Genomic_DNA"/>
</dbReference>
<proteinExistence type="predicted"/>
<organism evidence="1 2">
    <name type="scientific">Bacteroides ovatus (strain ATCC 8483 / DSM 1896 / JCM 5824 / BCRC 10623 / CCUG 4943 / NCTC 11153)</name>
    <dbReference type="NCBI Taxonomy" id="411476"/>
    <lineage>
        <taxon>Bacteria</taxon>
        <taxon>Pseudomonadati</taxon>
        <taxon>Bacteroidota</taxon>
        <taxon>Bacteroidia</taxon>
        <taxon>Bacteroidales</taxon>
        <taxon>Bacteroidaceae</taxon>
        <taxon>Bacteroides</taxon>
    </lineage>
</organism>
<reference evidence="1 2" key="1">
    <citation type="submission" date="2007-03" db="EMBL/GenBank/DDBJ databases">
        <authorList>
            <person name="Fulton L."/>
            <person name="Clifton S."/>
            <person name="Fulton B."/>
            <person name="Xu J."/>
            <person name="Minx P."/>
            <person name="Pepin K.H."/>
            <person name="Johnson M."/>
            <person name="Thiruvilangam P."/>
            <person name="Bhonagiri V."/>
            <person name="Nash W.E."/>
            <person name="Mardis E.R."/>
            <person name="Wilson R.K."/>
        </authorList>
    </citation>
    <scope>NUCLEOTIDE SEQUENCE [LARGE SCALE GENOMIC DNA]</scope>
    <source>
        <strain evidence="2">ATCC 8483 / DSM 1896 / JCM 5824 / BCRC 10623 / CCUG 4943 / NCTC 11153</strain>
    </source>
</reference>
<gene>
    <name evidence="1" type="ORF">BACOVA_02834</name>
</gene>